<keyword evidence="1" id="KW-0812">Transmembrane</keyword>
<protein>
    <submittedName>
        <fullName evidence="2">Uncharacterized protein</fullName>
    </submittedName>
</protein>
<keyword evidence="3" id="KW-1185">Reference proteome</keyword>
<comment type="caution">
    <text evidence="2">The sequence shown here is derived from an EMBL/GenBank/DDBJ whole genome shotgun (WGS) entry which is preliminary data.</text>
</comment>
<organism evidence="2 3">
    <name type="scientific">Cyclotella cryptica</name>
    <dbReference type="NCBI Taxonomy" id="29204"/>
    <lineage>
        <taxon>Eukaryota</taxon>
        <taxon>Sar</taxon>
        <taxon>Stramenopiles</taxon>
        <taxon>Ochrophyta</taxon>
        <taxon>Bacillariophyta</taxon>
        <taxon>Coscinodiscophyceae</taxon>
        <taxon>Thalassiosirophycidae</taxon>
        <taxon>Stephanodiscales</taxon>
        <taxon>Stephanodiscaceae</taxon>
        <taxon>Cyclotella</taxon>
    </lineage>
</organism>
<accession>A0ABD3QJX7</accession>
<dbReference type="EMBL" id="JABMIG020000030">
    <property type="protein sequence ID" value="KAL3800799.1"/>
    <property type="molecule type" value="Genomic_DNA"/>
</dbReference>
<name>A0ABD3QJX7_9STRA</name>
<feature type="transmembrane region" description="Helical" evidence="1">
    <location>
        <begin position="267"/>
        <end position="290"/>
    </location>
</feature>
<dbReference type="Pfam" id="PF05684">
    <property type="entry name" value="DUF819"/>
    <property type="match status" value="2"/>
</dbReference>
<keyword evidence="1" id="KW-0472">Membrane</keyword>
<dbReference type="AlphaFoldDB" id="A0ABD3QJX7"/>
<feature type="transmembrane region" description="Helical" evidence="1">
    <location>
        <begin position="492"/>
        <end position="513"/>
    </location>
</feature>
<evidence type="ECO:0000313" key="3">
    <source>
        <dbReference type="Proteomes" id="UP001516023"/>
    </source>
</evidence>
<gene>
    <name evidence="2" type="ORF">HJC23_001636</name>
</gene>
<feature type="transmembrane region" description="Helical" evidence="1">
    <location>
        <begin position="171"/>
        <end position="189"/>
    </location>
</feature>
<evidence type="ECO:0000256" key="1">
    <source>
        <dbReference type="SAM" id="Phobius"/>
    </source>
</evidence>
<evidence type="ECO:0000313" key="2">
    <source>
        <dbReference type="EMBL" id="KAL3800799.1"/>
    </source>
</evidence>
<feature type="transmembrane region" description="Helical" evidence="1">
    <location>
        <begin position="143"/>
        <end position="159"/>
    </location>
</feature>
<feature type="transmembrane region" description="Helical" evidence="1">
    <location>
        <begin position="114"/>
        <end position="131"/>
    </location>
</feature>
<dbReference type="PANTHER" id="PTHR34289:SF8">
    <property type="entry name" value="DUF819 DOMAIN-CONTAINING PROTEIN"/>
    <property type="match status" value="1"/>
</dbReference>
<reference evidence="2 3" key="1">
    <citation type="journal article" date="2020" name="G3 (Bethesda)">
        <title>Improved Reference Genome for Cyclotella cryptica CCMP332, a Model for Cell Wall Morphogenesis, Salinity Adaptation, and Lipid Production in Diatoms (Bacillariophyta).</title>
        <authorList>
            <person name="Roberts W.R."/>
            <person name="Downey K.M."/>
            <person name="Ruck E.C."/>
            <person name="Traller J.C."/>
            <person name="Alverson A.J."/>
        </authorList>
    </citation>
    <scope>NUCLEOTIDE SEQUENCE [LARGE SCALE GENOMIC DNA]</scope>
    <source>
        <strain evidence="2 3">CCMP332</strain>
    </source>
</reference>
<dbReference type="InterPro" id="IPR008537">
    <property type="entry name" value="DUF819"/>
</dbReference>
<proteinExistence type="predicted"/>
<keyword evidence="1" id="KW-1133">Transmembrane helix</keyword>
<feature type="transmembrane region" description="Helical" evidence="1">
    <location>
        <begin position="398"/>
        <end position="419"/>
    </location>
</feature>
<feature type="transmembrane region" description="Helical" evidence="1">
    <location>
        <begin position="573"/>
        <end position="596"/>
    </location>
</feature>
<dbReference type="Proteomes" id="UP001516023">
    <property type="component" value="Unassembled WGS sequence"/>
</dbReference>
<feature type="transmembrane region" description="Helical" evidence="1">
    <location>
        <begin position="227"/>
        <end position="247"/>
    </location>
</feature>
<dbReference type="PANTHER" id="PTHR34289">
    <property type="entry name" value="PROTEIN, PUTATIVE (DUF819)-RELATED"/>
    <property type="match status" value="1"/>
</dbReference>
<feature type="transmembrane region" description="Helical" evidence="1">
    <location>
        <begin position="459"/>
        <end position="480"/>
    </location>
</feature>
<sequence>MHPRFILPLALVLVPNGKHDGNCRGRSNSMLLDAATRSSYPYSMVSFVSTHPDVPLRKTTYHLRTSLGSSYNSRLRLVNGYDDCTRVFRRHCRNSGSTSTSLLADLSMYSSSNTIAASGTLLIGTLFGLLFDKISKTSGGGHVLTLLFAALVSNLSQVMSRVPRVPTEHFLYDWCWGLFLPASLVFALLSSSSSSKQLSDDTESQSTPSSTDFNVTRNCILNMATPFVIGSIGSILGCIVSFIFVPMTTLTSQSTSSIVPSKITTAILAGCLCGSYIGGTVNFFAAAKLLTPLASSNDMGSMFGSMAAADLVVMALYFAVLSAASKSSWMHKLFPSKSNGFDSMDRDKTISNTVTTMATSTTRGAVFNRLGATSMAISVAFSSVRLASQLEKIVSFRYNIPGTMCAFLALLGLSFNKLIANGIKVFESLTTCSSKPGRRSGFIRAVSTYVSRTLQQIPVVGPVLCNLSFFFLFAAVGATADISSAIYGGPMALIFATVALMVHCVTLLLGSVISSKIGGPMWPRASWEEILTASNAAIGGPSTAAAFAAGLVPNSSTSMDTNSRYRQALVISATVYGVLGYALGTSIGVILTKFLIRWIT</sequence>
<feature type="transmembrane region" description="Helical" evidence="1">
    <location>
        <begin position="302"/>
        <end position="324"/>
    </location>
</feature>